<keyword evidence="1" id="KW-1133">Transmembrane helix</keyword>
<keyword evidence="1" id="KW-0812">Transmembrane</keyword>
<gene>
    <name evidence="2" type="ORF">SAMN05421503_0841</name>
</gene>
<protein>
    <submittedName>
        <fullName evidence="2">Uncharacterized protein</fullName>
    </submittedName>
</protein>
<dbReference type="AlphaFoldDB" id="A0A285N814"/>
<feature type="transmembrane region" description="Helical" evidence="1">
    <location>
        <begin position="7"/>
        <end position="25"/>
    </location>
</feature>
<proteinExistence type="predicted"/>
<dbReference type="EMBL" id="OBEK01000001">
    <property type="protein sequence ID" value="SNZ05027.1"/>
    <property type="molecule type" value="Genomic_DNA"/>
</dbReference>
<reference evidence="3" key="1">
    <citation type="submission" date="2017-09" db="EMBL/GenBank/DDBJ databases">
        <authorList>
            <person name="Varghese N."/>
            <person name="Submissions S."/>
        </authorList>
    </citation>
    <scope>NUCLEOTIDE SEQUENCE [LARGE SCALE GENOMIC DNA]</scope>
    <source>
        <strain evidence="3">CGMCC 1.8913</strain>
    </source>
</reference>
<evidence type="ECO:0000313" key="3">
    <source>
        <dbReference type="Proteomes" id="UP000219356"/>
    </source>
</evidence>
<evidence type="ECO:0000256" key="1">
    <source>
        <dbReference type="SAM" id="Phobius"/>
    </source>
</evidence>
<name>A0A285N814_9BACI</name>
<sequence>MKLVAKYSYSLILILLAISAVTSLVSENAVLKDIVPVSVFVLVGIIILVRRKVAKEKELIFRHHRSIPKSQNTSTKVQESSD</sequence>
<organism evidence="2 3">
    <name type="scientific">Terribacillus aidingensis</name>
    <dbReference type="NCBI Taxonomy" id="586416"/>
    <lineage>
        <taxon>Bacteria</taxon>
        <taxon>Bacillati</taxon>
        <taxon>Bacillota</taxon>
        <taxon>Bacilli</taxon>
        <taxon>Bacillales</taxon>
        <taxon>Bacillaceae</taxon>
        <taxon>Terribacillus</taxon>
    </lineage>
</organism>
<keyword evidence="3" id="KW-1185">Reference proteome</keyword>
<feature type="transmembrane region" description="Helical" evidence="1">
    <location>
        <begin position="31"/>
        <end position="49"/>
    </location>
</feature>
<evidence type="ECO:0000313" key="2">
    <source>
        <dbReference type="EMBL" id="SNZ05027.1"/>
    </source>
</evidence>
<dbReference type="Proteomes" id="UP000219356">
    <property type="component" value="Unassembled WGS sequence"/>
</dbReference>
<keyword evidence="1" id="KW-0472">Membrane</keyword>
<accession>A0A285N814</accession>